<dbReference type="Proteomes" id="UP000267517">
    <property type="component" value="Chromosome I"/>
</dbReference>
<sequence length="31" mass="3425">MTKIRQGICVIKRPKCGLGNNVPVPMQDKSL</sequence>
<name>A0A250KFP0_9BACT</name>
<proteinExistence type="predicted"/>
<reference evidence="1 2" key="1">
    <citation type="submission" date="2017-05" db="EMBL/GenBank/DDBJ databases">
        <title>whole genome sequence of Prevotella melaninogenica GAI 07411.</title>
        <authorList>
            <person name="Kondo Y."/>
            <person name="Hoshino T."/>
        </authorList>
    </citation>
    <scope>NUCLEOTIDE SEQUENCE [LARGE SCALE GENOMIC DNA]</scope>
    <source>
        <strain evidence="1 2">GAI 07411</strain>
    </source>
</reference>
<protein>
    <submittedName>
        <fullName evidence="1">Uncharacterized protein</fullName>
    </submittedName>
</protein>
<evidence type="ECO:0000313" key="2">
    <source>
        <dbReference type="Proteomes" id="UP000267517"/>
    </source>
</evidence>
<accession>A0A250KFP0</accession>
<gene>
    <name evidence="1" type="ORF">PMEL1_00333</name>
</gene>
<evidence type="ECO:0000313" key="1">
    <source>
        <dbReference type="EMBL" id="BBA28431.1"/>
    </source>
</evidence>
<organism evidence="1 2">
    <name type="scientific">Prevotella melaninogenica</name>
    <dbReference type="NCBI Taxonomy" id="28132"/>
    <lineage>
        <taxon>Bacteria</taxon>
        <taxon>Pseudomonadati</taxon>
        <taxon>Bacteroidota</taxon>
        <taxon>Bacteroidia</taxon>
        <taxon>Bacteroidales</taxon>
        <taxon>Prevotellaceae</taxon>
        <taxon>Prevotella</taxon>
    </lineage>
</organism>
<dbReference type="EMBL" id="AP018049">
    <property type="protein sequence ID" value="BBA28431.1"/>
    <property type="molecule type" value="Genomic_DNA"/>
</dbReference>
<dbReference type="AlphaFoldDB" id="A0A250KFP0"/>